<evidence type="ECO:0000313" key="3">
    <source>
        <dbReference type="Proteomes" id="UP000694395"/>
    </source>
</evidence>
<sequence length="305" mass="33913">MVPWVSHLLLTRILVNKGGLAGQFCQHSFYFYVPRLTPKMCGVCVCLFGVCVLCLSAGRMYPHQASVPQTQGGGGAPPGGVGLAGRTTFLRRSTNAKTSKPSDANLFGQPPPSYQQAQSSSNFANYQNCTIVRSHVPHGNPHGNYGYVKAAPKILIFPIFVQPLDLCNPTRTLVVSEEMILHESKHLSIKVTVFIYTDLMLVTREDEPGRCNVLQNPLFLRQLRLQDGQYRAEELKFYLIHMTEKCDCLLSLEAYSADQKRRVCQCLKDNIEKQLQLQRSAPFSPPADQVGVTHTPSSCHLLAHL</sequence>
<dbReference type="GO" id="GO:0005886">
    <property type="term" value="C:plasma membrane"/>
    <property type="evidence" value="ECO:0007669"/>
    <property type="project" value="TreeGrafter"/>
</dbReference>
<keyword evidence="3" id="KW-1185">Reference proteome</keyword>
<reference evidence="2" key="1">
    <citation type="submission" date="2020-07" db="EMBL/GenBank/DDBJ databases">
        <title>A long reads based de novo assembly of the rainbow trout Arlee double haploid line genome.</title>
        <authorList>
            <person name="Gao G."/>
            <person name="Palti Y."/>
        </authorList>
    </citation>
    <scope>NUCLEOTIDE SEQUENCE [LARGE SCALE GENOMIC DNA]</scope>
</reference>
<feature type="region of interest" description="Disordered" evidence="1">
    <location>
        <begin position="94"/>
        <end position="118"/>
    </location>
</feature>
<dbReference type="PANTHER" id="PTHR46848">
    <property type="entry name" value="REGULATOR OF G-PROTEIN SIGNALING 3"/>
    <property type="match status" value="1"/>
</dbReference>
<reference evidence="2" key="3">
    <citation type="submission" date="2025-09" db="UniProtKB">
        <authorList>
            <consortium name="Ensembl"/>
        </authorList>
    </citation>
    <scope>IDENTIFICATION</scope>
</reference>
<reference evidence="2" key="2">
    <citation type="submission" date="2025-08" db="UniProtKB">
        <authorList>
            <consortium name="Ensembl"/>
        </authorList>
    </citation>
    <scope>IDENTIFICATION</scope>
</reference>
<name>A0A8C7U0D3_ONCMY</name>
<dbReference type="AlphaFoldDB" id="A0A8C7U0D3"/>
<dbReference type="GO" id="GO:0005634">
    <property type="term" value="C:nucleus"/>
    <property type="evidence" value="ECO:0007669"/>
    <property type="project" value="TreeGrafter"/>
</dbReference>
<dbReference type="PANTHER" id="PTHR46848:SF1">
    <property type="entry name" value="REGULATOR OF G-PROTEIN SIGNALING 3"/>
    <property type="match status" value="1"/>
</dbReference>
<protein>
    <submittedName>
        <fullName evidence="2">Si:ch211-154e10.1</fullName>
    </submittedName>
</protein>
<evidence type="ECO:0000256" key="1">
    <source>
        <dbReference type="SAM" id="MobiDB-lite"/>
    </source>
</evidence>
<dbReference type="GeneTree" id="ENSGT00940000154416"/>
<dbReference type="Proteomes" id="UP000694395">
    <property type="component" value="Chromosome Y"/>
</dbReference>
<evidence type="ECO:0000313" key="2">
    <source>
        <dbReference type="Ensembl" id="ENSOMYP00000088648.2"/>
    </source>
</evidence>
<dbReference type="Ensembl" id="ENSOMYT00000096536.2">
    <property type="protein sequence ID" value="ENSOMYP00000088648.2"/>
    <property type="gene ID" value="ENSOMYG00000040955.2"/>
</dbReference>
<organism evidence="2 3">
    <name type="scientific">Oncorhynchus mykiss</name>
    <name type="common">Rainbow trout</name>
    <name type="synonym">Salmo gairdneri</name>
    <dbReference type="NCBI Taxonomy" id="8022"/>
    <lineage>
        <taxon>Eukaryota</taxon>
        <taxon>Metazoa</taxon>
        <taxon>Chordata</taxon>
        <taxon>Craniata</taxon>
        <taxon>Vertebrata</taxon>
        <taxon>Euteleostomi</taxon>
        <taxon>Actinopterygii</taxon>
        <taxon>Neopterygii</taxon>
        <taxon>Teleostei</taxon>
        <taxon>Protacanthopterygii</taxon>
        <taxon>Salmoniformes</taxon>
        <taxon>Salmonidae</taxon>
        <taxon>Salmoninae</taxon>
        <taxon>Oncorhynchus</taxon>
    </lineage>
</organism>
<accession>A0A8C7U0D3</accession>
<proteinExistence type="predicted"/>
<dbReference type="SUPFAM" id="SSF50729">
    <property type="entry name" value="PH domain-like"/>
    <property type="match status" value="1"/>
</dbReference>